<dbReference type="GO" id="GO:0000209">
    <property type="term" value="P:protein polyubiquitination"/>
    <property type="evidence" value="ECO:0007669"/>
    <property type="project" value="TreeGrafter"/>
</dbReference>
<proteinExistence type="inferred from homology"/>
<dbReference type="GO" id="GO:0043161">
    <property type="term" value="P:proteasome-mediated ubiquitin-dependent protein catabolic process"/>
    <property type="evidence" value="ECO:0007669"/>
    <property type="project" value="TreeGrafter"/>
</dbReference>
<evidence type="ECO:0000256" key="3">
    <source>
        <dbReference type="RuleBase" id="RU369009"/>
    </source>
</evidence>
<gene>
    <name evidence="5" type="ORF">NTEN_LOCUS14281</name>
</gene>
<dbReference type="GO" id="GO:0016607">
    <property type="term" value="C:nuclear speck"/>
    <property type="evidence" value="ECO:0007669"/>
    <property type="project" value="TreeGrafter"/>
</dbReference>
<comment type="catalytic activity">
    <reaction evidence="3">
        <text>S-ubiquitinyl-[E2 ubiquitin-conjugating enzyme]-L-cysteine + [acceptor protein]-L-lysine = [E2 ubiquitin-conjugating enzyme]-L-cysteine + N(6)-ubiquitinyl-[acceptor protein]-L-lysine.</text>
        <dbReference type="EC" id="2.3.2.26"/>
    </reaction>
</comment>
<evidence type="ECO:0000313" key="5">
    <source>
        <dbReference type="EMBL" id="CAB0009106.1"/>
    </source>
</evidence>
<name>A0A6H5GX11_9HEMI</name>
<protein>
    <recommendedName>
        <fullName evidence="3">E3 ubiquitin-protein ligase</fullName>
        <ecNumber evidence="3">2.3.2.26</ecNumber>
    </recommendedName>
</protein>
<dbReference type="PANTHER" id="PTHR45670">
    <property type="entry name" value="E3 UBIQUITIN-PROTEIN LIGASE TRIP12"/>
    <property type="match status" value="1"/>
</dbReference>
<organism evidence="5 6">
    <name type="scientific">Nesidiocoris tenuis</name>
    <dbReference type="NCBI Taxonomy" id="355587"/>
    <lineage>
        <taxon>Eukaryota</taxon>
        <taxon>Metazoa</taxon>
        <taxon>Ecdysozoa</taxon>
        <taxon>Arthropoda</taxon>
        <taxon>Hexapoda</taxon>
        <taxon>Insecta</taxon>
        <taxon>Pterygota</taxon>
        <taxon>Neoptera</taxon>
        <taxon>Paraneoptera</taxon>
        <taxon>Hemiptera</taxon>
        <taxon>Heteroptera</taxon>
        <taxon>Panheteroptera</taxon>
        <taxon>Cimicomorpha</taxon>
        <taxon>Miridae</taxon>
        <taxon>Dicyphina</taxon>
        <taxon>Nesidiocoris</taxon>
    </lineage>
</organism>
<dbReference type="GO" id="GO:0061630">
    <property type="term" value="F:ubiquitin protein ligase activity"/>
    <property type="evidence" value="ECO:0007669"/>
    <property type="project" value="UniProtKB-UniRule"/>
</dbReference>
<evidence type="ECO:0000256" key="1">
    <source>
        <dbReference type="ARBA" id="ARBA00004906"/>
    </source>
</evidence>
<dbReference type="InterPro" id="IPR057948">
    <property type="entry name" value="TPR_TRIP12_N"/>
</dbReference>
<evidence type="ECO:0000313" key="6">
    <source>
        <dbReference type="Proteomes" id="UP000479000"/>
    </source>
</evidence>
<feature type="domain" description="E3 ubiquitin-protein ligase TRIP12-like TPR repeats" evidence="4">
    <location>
        <begin position="3"/>
        <end position="51"/>
    </location>
</feature>
<feature type="non-terminal residue" evidence="5">
    <location>
        <position position="52"/>
    </location>
</feature>
<keyword evidence="6" id="KW-1185">Reference proteome</keyword>
<evidence type="ECO:0000256" key="2">
    <source>
        <dbReference type="ARBA" id="ARBA00022679"/>
    </source>
</evidence>
<keyword evidence="3" id="KW-0833">Ubl conjugation pathway</keyword>
<dbReference type="Pfam" id="PF25579">
    <property type="entry name" value="TPR_TRIP12_N"/>
    <property type="match status" value="1"/>
</dbReference>
<dbReference type="EC" id="2.3.2.26" evidence="3"/>
<dbReference type="AlphaFoldDB" id="A0A6H5GX11"/>
<dbReference type="PANTHER" id="PTHR45670:SF13">
    <property type="entry name" value="E3 UBIQUITIN-PROTEIN LIGASE TRIP12"/>
    <property type="match status" value="1"/>
</dbReference>
<dbReference type="OrthoDB" id="271273at2759"/>
<dbReference type="GO" id="GO:0006974">
    <property type="term" value="P:DNA damage response"/>
    <property type="evidence" value="ECO:0007669"/>
    <property type="project" value="TreeGrafter"/>
</dbReference>
<dbReference type="InterPro" id="IPR045322">
    <property type="entry name" value="HECTD1/TRIP12-like"/>
</dbReference>
<dbReference type="EMBL" id="CADCXU010021508">
    <property type="protein sequence ID" value="CAB0009106.1"/>
    <property type="molecule type" value="Genomic_DNA"/>
</dbReference>
<sequence>MEALPRSSAVVLDAVPVFLEKLQAIQCMDVAEQSLTALEMLSRRHSKAILQA</sequence>
<dbReference type="UniPathway" id="UPA00143"/>
<keyword evidence="2 3" id="KW-0808">Transferase</keyword>
<evidence type="ECO:0000259" key="4">
    <source>
        <dbReference type="Pfam" id="PF25579"/>
    </source>
</evidence>
<comment type="pathway">
    <text evidence="1 3">Protein modification; protein ubiquitination.</text>
</comment>
<comment type="similarity">
    <text evidence="3">Belongs to the UPL family. K-HECT subfamily.</text>
</comment>
<dbReference type="Proteomes" id="UP000479000">
    <property type="component" value="Unassembled WGS sequence"/>
</dbReference>
<accession>A0A6H5GX11</accession>
<comment type="function">
    <text evidence="3">E3 ubiquitin-protein ligase which accepts ubiquitin from an E2 ubiquitin-conjugating enzyme in the form of a thioester and then directly transfers the ubiquitin to targeted substrates.</text>
</comment>
<reference evidence="5 6" key="1">
    <citation type="submission" date="2020-02" db="EMBL/GenBank/DDBJ databases">
        <authorList>
            <person name="Ferguson B K."/>
        </authorList>
    </citation>
    <scope>NUCLEOTIDE SEQUENCE [LARGE SCALE GENOMIC DNA]</scope>
</reference>